<name>B3JFK6_9BACT</name>
<accession>B3JFK6</accession>
<dbReference type="STRING" id="470145.BACCOP_00656"/>
<protein>
    <recommendedName>
        <fullName evidence="3">Glycosyl hydrolase family 38 C-terminal domain-containing protein</fullName>
    </recommendedName>
</protein>
<gene>
    <name evidence="1" type="ORF">BACCOP_00656</name>
</gene>
<comment type="caution">
    <text evidence="1">The sequence shown here is derived from an EMBL/GenBank/DDBJ whole genome shotgun (WGS) entry which is preliminary data.</text>
</comment>
<dbReference type="AlphaFoldDB" id="B3JFK6"/>
<evidence type="ECO:0008006" key="3">
    <source>
        <dbReference type="Google" id="ProtNLM"/>
    </source>
</evidence>
<dbReference type="Proteomes" id="UP000003146">
    <property type="component" value="Unassembled WGS sequence"/>
</dbReference>
<dbReference type="HOGENOM" id="CLU_1131829_0_0_10"/>
<reference evidence="1 2" key="2">
    <citation type="submission" date="2008-04" db="EMBL/GenBank/DDBJ databases">
        <authorList>
            <person name="Fulton L."/>
            <person name="Clifton S."/>
            <person name="Fulton B."/>
            <person name="Xu J."/>
            <person name="Minx P."/>
            <person name="Pepin K.H."/>
            <person name="Johnson M."/>
            <person name="Thiruvilangam P."/>
            <person name="Bhonagiri V."/>
            <person name="Nash W.E."/>
            <person name="Mardis E.R."/>
            <person name="Wilson R.K."/>
        </authorList>
    </citation>
    <scope>NUCLEOTIDE SEQUENCE [LARGE SCALE GENOMIC DNA]</scope>
    <source>
        <strain evidence="1 2">DSM 17136</strain>
    </source>
</reference>
<dbReference type="EMBL" id="ABIY02000057">
    <property type="protein sequence ID" value="EDV02256.1"/>
    <property type="molecule type" value="Genomic_DNA"/>
</dbReference>
<proteinExistence type="predicted"/>
<organism evidence="1 2">
    <name type="scientific">Phocaeicola coprocola DSM 17136</name>
    <dbReference type="NCBI Taxonomy" id="470145"/>
    <lineage>
        <taxon>Bacteria</taxon>
        <taxon>Pseudomonadati</taxon>
        <taxon>Bacteroidota</taxon>
        <taxon>Bacteroidia</taxon>
        <taxon>Bacteroidales</taxon>
        <taxon>Bacteroidaceae</taxon>
        <taxon>Phocaeicola</taxon>
    </lineage>
</organism>
<dbReference type="eggNOG" id="COG0383">
    <property type="taxonomic scope" value="Bacteria"/>
</dbReference>
<dbReference type="SUPFAM" id="SSF74650">
    <property type="entry name" value="Galactose mutarotase-like"/>
    <property type="match status" value="1"/>
</dbReference>
<reference evidence="1 2" key="1">
    <citation type="submission" date="2008-04" db="EMBL/GenBank/DDBJ databases">
        <title>Draft genome sequence of Bacteroides coprocola (DSM 17136).</title>
        <authorList>
            <person name="Sudarsanam P."/>
            <person name="Ley R."/>
            <person name="Guruge J."/>
            <person name="Turnbaugh P.J."/>
            <person name="Mahowald M."/>
            <person name="Liep D."/>
            <person name="Gordon J."/>
        </authorList>
    </citation>
    <scope>NUCLEOTIDE SEQUENCE [LARGE SCALE GENOMIC DNA]</scope>
    <source>
        <strain evidence="1 2">DSM 17136</strain>
    </source>
</reference>
<dbReference type="GO" id="GO:0030246">
    <property type="term" value="F:carbohydrate binding"/>
    <property type="evidence" value="ECO:0007669"/>
    <property type="project" value="InterPro"/>
</dbReference>
<evidence type="ECO:0000313" key="1">
    <source>
        <dbReference type="EMBL" id="EDV02256.1"/>
    </source>
</evidence>
<sequence length="261" mass="29584">MVEFRIYNVEKKIEVLYRLRKKSVINPEAVYVSFPYQIENGKIFLDVPGGNIEAGVDQIKGSSNDWYTVQNFATARNSHSQVVMCSQEIPLMQFGAINTGRYQAGAVSQSTNMYSWPMNNYWVTNFNADQVGEMQWSYFINSSEDSSLEYATKFAWSNRIPFLTRVLPAGEGNDGTNQVKNILRINSGNVLLVNMTPVENEKAVMLQLREIGGKMVDLSFSSDIVNIKKVEVCDVVGETVKGEQAALKLKPWESKFIKIYW</sequence>
<dbReference type="GO" id="GO:0005975">
    <property type="term" value="P:carbohydrate metabolic process"/>
    <property type="evidence" value="ECO:0007669"/>
    <property type="project" value="InterPro"/>
</dbReference>
<dbReference type="GO" id="GO:0003824">
    <property type="term" value="F:catalytic activity"/>
    <property type="evidence" value="ECO:0007669"/>
    <property type="project" value="InterPro"/>
</dbReference>
<dbReference type="InterPro" id="IPR011013">
    <property type="entry name" value="Gal_mutarotase_sf_dom"/>
</dbReference>
<evidence type="ECO:0000313" key="2">
    <source>
        <dbReference type="Proteomes" id="UP000003146"/>
    </source>
</evidence>